<organism evidence="7 9">
    <name type="scientific">Serendipita vermifera MAFF 305830</name>
    <dbReference type="NCBI Taxonomy" id="933852"/>
    <lineage>
        <taxon>Eukaryota</taxon>
        <taxon>Fungi</taxon>
        <taxon>Dikarya</taxon>
        <taxon>Basidiomycota</taxon>
        <taxon>Agaricomycotina</taxon>
        <taxon>Agaricomycetes</taxon>
        <taxon>Sebacinales</taxon>
        <taxon>Serendipitaceae</taxon>
        <taxon>Serendipita</taxon>
    </lineage>
</organism>
<comment type="subcellular location">
    <subcellularLocation>
        <location evidence="1">Membrane</location>
    </subcellularLocation>
</comment>
<evidence type="ECO:0000256" key="1">
    <source>
        <dbReference type="ARBA" id="ARBA00004370"/>
    </source>
</evidence>
<dbReference type="HOGENOM" id="CLU_043293_1_1_1"/>
<reference evidence="9" key="2">
    <citation type="submission" date="2015-01" db="EMBL/GenBank/DDBJ databases">
        <title>Evolutionary Origins and Diversification of the Mycorrhizal Mutualists.</title>
        <authorList>
            <consortium name="DOE Joint Genome Institute"/>
            <consortium name="Mycorrhizal Genomics Consortium"/>
            <person name="Kohler A."/>
            <person name="Kuo A."/>
            <person name="Nagy L.G."/>
            <person name="Floudas D."/>
            <person name="Copeland A."/>
            <person name="Barry K.W."/>
            <person name="Cichocki N."/>
            <person name="Veneault-Fourrey C."/>
            <person name="LaButti K."/>
            <person name="Lindquist E.A."/>
            <person name="Lipzen A."/>
            <person name="Lundell T."/>
            <person name="Morin E."/>
            <person name="Murat C."/>
            <person name="Riley R."/>
            <person name="Ohm R."/>
            <person name="Sun H."/>
            <person name="Tunlid A."/>
            <person name="Henrissat B."/>
            <person name="Grigoriev I.V."/>
            <person name="Hibbett D.S."/>
            <person name="Martin F."/>
        </authorList>
    </citation>
    <scope>NUCLEOTIDE SEQUENCE [LARGE SCALE GENOMIC DNA]</scope>
    <source>
        <strain evidence="9">MAFF 305830</strain>
    </source>
</reference>
<feature type="domain" description="Fatty acid hydroxylase" evidence="6">
    <location>
        <begin position="175"/>
        <end position="310"/>
    </location>
</feature>
<evidence type="ECO:0000256" key="2">
    <source>
        <dbReference type="ARBA" id="ARBA00022692"/>
    </source>
</evidence>
<evidence type="ECO:0000256" key="3">
    <source>
        <dbReference type="ARBA" id="ARBA00022989"/>
    </source>
</evidence>
<reference evidence="7" key="3">
    <citation type="submission" date="2015-02" db="EMBL/GenBank/DDBJ databases">
        <title>Evolutionary Origins and Diversification of the Mycorrhizal Mutualists.</title>
        <authorList>
            <consortium name="DOE Joint Genome Institute"/>
            <consortium name="Mycorrhizal Genomics Consortium"/>
            <person name="Kohler A."/>
            <person name="Kuo A."/>
            <person name="Nagy L.G."/>
            <person name="Floudas D."/>
            <person name="Copeland A."/>
            <person name="Barry K.W."/>
            <person name="Cichocki N."/>
            <person name="Veneault-Fourrey C."/>
            <person name="LaButti K."/>
            <person name="Lindquist E.A."/>
            <person name="Lipzen A."/>
            <person name="Lundell T."/>
            <person name="Morin E."/>
            <person name="Murat C."/>
            <person name="Riley R."/>
            <person name="Ohm R."/>
            <person name="Sun H."/>
            <person name="Tunlid A."/>
            <person name="Henrissat B."/>
            <person name="Grigoriev I.V."/>
            <person name="Hibbett D.S."/>
            <person name="Martin F."/>
        </authorList>
    </citation>
    <scope>NUCLEOTIDE SEQUENCE</scope>
    <source>
        <strain evidence="7">MAFF 305830</strain>
    </source>
</reference>
<reference evidence="7 9" key="1">
    <citation type="submission" date="2014-04" db="EMBL/GenBank/DDBJ databases">
        <authorList>
            <consortium name="DOE Joint Genome Institute"/>
            <person name="Kuo A."/>
            <person name="Zuccaro A."/>
            <person name="Kohler A."/>
            <person name="Nagy L.G."/>
            <person name="Floudas D."/>
            <person name="Copeland A."/>
            <person name="Barry K.W."/>
            <person name="Cichocki N."/>
            <person name="Veneault-Fourrey C."/>
            <person name="LaButti K."/>
            <person name="Lindquist E.A."/>
            <person name="Lipzen A."/>
            <person name="Lundell T."/>
            <person name="Morin E."/>
            <person name="Murat C."/>
            <person name="Sun H."/>
            <person name="Tunlid A."/>
            <person name="Henrissat B."/>
            <person name="Grigoriev I.V."/>
            <person name="Hibbett D.S."/>
            <person name="Martin F."/>
            <person name="Nordberg H.P."/>
            <person name="Cantor M.N."/>
            <person name="Hua S.X."/>
        </authorList>
    </citation>
    <scope>NUCLEOTIDE SEQUENCE [LARGE SCALE GENOMIC DNA]</scope>
    <source>
        <strain evidence="7 9">MAFF 305830</strain>
    </source>
</reference>
<dbReference type="GO" id="GO:0016020">
    <property type="term" value="C:membrane"/>
    <property type="evidence" value="ECO:0007669"/>
    <property type="project" value="UniProtKB-SubCell"/>
</dbReference>
<dbReference type="GO" id="GO:0005506">
    <property type="term" value="F:iron ion binding"/>
    <property type="evidence" value="ECO:0007669"/>
    <property type="project" value="InterPro"/>
</dbReference>
<feature type="region of interest" description="Disordered" evidence="5">
    <location>
        <begin position="324"/>
        <end position="362"/>
    </location>
</feature>
<evidence type="ECO:0000313" key="9">
    <source>
        <dbReference type="Proteomes" id="UP000054097"/>
    </source>
</evidence>
<keyword evidence="4" id="KW-0472">Membrane</keyword>
<keyword evidence="3" id="KW-1133">Transmembrane helix</keyword>
<accession>A0A0C3BBX7</accession>
<dbReference type="AlphaFoldDB" id="A0A0C3BBX7"/>
<evidence type="ECO:0000256" key="4">
    <source>
        <dbReference type="ARBA" id="ARBA00023136"/>
    </source>
</evidence>
<dbReference type="PANTHER" id="PTHR11863">
    <property type="entry name" value="STEROL DESATURASE"/>
    <property type="match status" value="1"/>
</dbReference>
<dbReference type="EMBL" id="KN824277">
    <property type="protein sequence ID" value="KIM34335.1"/>
    <property type="molecule type" value="Genomic_DNA"/>
</dbReference>
<dbReference type="GO" id="GO:0008610">
    <property type="term" value="P:lipid biosynthetic process"/>
    <property type="evidence" value="ECO:0007669"/>
    <property type="project" value="InterPro"/>
</dbReference>
<proteinExistence type="predicted"/>
<evidence type="ECO:0000313" key="8">
    <source>
        <dbReference type="EMBL" id="KIM34340.1"/>
    </source>
</evidence>
<feature type="compositionally biased region" description="Low complexity" evidence="5">
    <location>
        <begin position="326"/>
        <end position="354"/>
    </location>
</feature>
<evidence type="ECO:0000313" key="7">
    <source>
        <dbReference type="EMBL" id="KIM34335.1"/>
    </source>
</evidence>
<dbReference type="STRING" id="933852.A0A0C3BBX7"/>
<protein>
    <recommendedName>
        <fullName evidence="6">Fatty acid hydroxylase domain-containing protein</fullName>
    </recommendedName>
</protein>
<name>A0A0C3BBX7_SERVB</name>
<dbReference type="InterPro" id="IPR006694">
    <property type="entry name" value="Fatty_acid_hydroxylase"/>
</dbReference>
<keyword evidence="2" id="KW-0812">Transmembrane</keyword>
<keyword evidence="9" id="KW-1185">Reference proteome</keyword>
<dbReference type="EMBL" id="KN824277">
    <property type="protein sequence ID" value="KIM34340.1"/>
    <property type="molecule type" value="Genomic_DNA"/>
</dbReference>
<dbReference type="InterPro" id="IPR050307">
    <property type="entry name" value="Sterol_Desaturase_Related"/>
</dbReference>
<dbReference type="GO" id="GO:0016491">
    <property type="term" value="F:oxidoreductase activity"/>
    <property type="evidence" value="ECO:0007669"/>
    <property type="project" value="InterPro"/>
</dbReference>
<evidence type="ECO:0000259" key="6">
    <source>
        <dbReference type="Pfam" id="PF04116"/>
    </source>
</evidence>
<evidence type="ECO:0000256" key="5">
    <source>
        <dbReference type="SAM" id="MobiDB-lite"/>
    </source>
</evidence>
<sequence length="362" mass="41309">MSWRNESPVYAPEFPNTIVPSNGTFPFYYSEQPSILPGVSDKTLSVISPLVAYWVYSLLFHALDTWGSNSLWLARYRIHESEEVRSKNLVTKWEVVVAVLVQQAIQTILGVLWVDGEDSALTDHTTKMARMSPVLVQSTLLWTGNPQTAHSTLQSWGPHILHFIYWWAIPTTQLLFAFFVIDTWQYFLHRLFHTNKFLYKHLHSWHHRLYVPYAFGALYNHPLEGLILDTIGAVFAQHLALLSLRQATFLFTFSTLKTVDDHCGYSFPFDPFQMFFSNTADYHDIHHQTIGIKKNFSQPFFIHWDDLMGTRMTRAEVDAKTKKGKANGVHANGNGVHANGNGVHHANGNGLANGDLHKSKVE</sequence>
<dbReference type="Pfam" id="PF04116">
    <property type="entry name" value="FA_hydroxylase"/>
    <property type="match status" value="1"/>
</dbReference>
<dbReference type="Proteomes" id="UP000054097">
    <property type="component" value="Unassembled WGS sequence"/>
</dbReference>
<dbReference type="OrthoDB" id="408954at2759"/>
<gene>
    <name evidence="8" type="ORF">M408DRAFT_13872</name>
    <name evidence="7" type="ORF">M408DRAFT_325764</name>
</gene>